<organism evidence="1 2">
    <name type="scientific">Melastoma candidum</name>
    <dbReference type="NCBI Taxonomy" id="119954"/>
    <lineage>
        <taxon>Eukaryota</taxon>
        <taxon>Viridiplantae</taxon>
        <taxon>Streptophyta</taxon>
        <taxon>Embryophyta</taxon>
        <taxon>Tracheophyta</taxon>
        <taxon>Spermatophyta</taxon>
        <taxon>Magnoliopsida</taxon>
        <taxon>eudicotyledons</taxon>
        <taxon>Gunneridae</taxon>
        <taxon>Pentapetalae</taxon>
        <taxon>rosids</taxon>
        <taxon>malvids</taxon>
        <taxon>Myrtales</taxon>
        <taxon>Melastomataceae</taxon>
        <taxon>Melastomatoideae</taxon>
        <taxon>Melastomateae</taxon>
        <taxon>Melastoma</taxon>
    </lineage>
</organism>
<dbReference type="EMBL" id="CM042888">
    <property type="protein sequence ID" value="KAI4324838.1"/>
    <property type="molecule type" value="Genomic_DNA"/>
</dbReference>
<sequence>MPKYRDDPRLIFRVDDDGGIADNSGEEEEEEALSLSGLALELGQTDRPCLDGGGNPLEEGSESGSESEFEFGLGSVEMRAADDLFFQGMILPLLRDGSGAPSSGNESLGETPGLSTVEPVSRSDSLESGSIGRVLSTSSRSSSKGSQHSSSGSTSSTSTSSGSSPVVYHSLSTSYLFGSCQSPSPQTGFPGSNKTALLQGNKIRSKSHRSSAMSLSSSSMMWEFFRPGLVRTPDIELHDLKIRTSNNRNGNNSNNICDDYDPESRGKKDKKKGMRGFGLLRGCKCTADSVATNLVLLRSDSSRIRSRRKSNVGSGEEEKELRRKLMELIEVDDSRMKKPKAKKEATAGENNRRVPSSSSRQRRTFEWLKELPRAAAAGGGGYYVLHQHY</sequence>
<gene>
    <name evidence="1" type="ORF">MLD38_030290</name>
</gene>
<name>A0ACB9MKS8_9MYRT</name>
<accession>A0ACB9MKS8</accession>
<reference evidence="2" key="1">
    <citation type="journal article" date="2023" name="Front. Plant Sci.">
        <title>Chromosomal-level genome assembly of Melastoma candidum provides insights into trichome evolution.</title>
        <authorList>
            <person name="Zhong Y."/>
            <person name="Wu W."/>
            <person name="Sun C."/>
            <person name="Zou P."/>
            <person name="Liu Y."/>
            <person name="Dai S."/>
            <person name="Zhou R."/>
        </authorList>
    </citation>
    <scope>NUCLEOTIDE SEQUENCE [LARGE SCALE GENOMIC DNA]</scope>
</reference>
<protein>
    <submittedName>
        <fullName evidence="1">Uncharacterized protein</fullName>
    </submittedName>
</protein>
<dbReference type="Proteomes" id="UP001057402">
    <property type="component" value="Chromosome 9"/>
</dbReference>
<comment type="caution">
    <text evidence="1">The sequence shown here is derived from an EMBL/GenBank/DDBJ whole genome shotgun (WGS) entry which is preliminary data.</text>
</comment>
<proteinExistence type="predicted"/>
<evidence type="ECO:0000313" key="2">
    <source>
        <dbReference type="Proteomes" id="UP001057402"/>
    </source>
</evidence>
<evidence type="ECO:0000313" key="1">
    <source>
        <dbReference type="EMBL" id="KAI4324838.1"/>
    </source>
</evidence>
<keyword evidence="2" id="KW-1185">Reference proteome</keyword>